<evidence type="ECO:0000256" key="1">
    <source>
        <dbReference type="SAM" id="MobiDB-lite"/>
    </source>
</evidence>
<feature type="compositionally biased region" description="Basic and acidic residues" evidence="1">
    <location>
        <begin position="516"/>
        <end position="525"/>
    </location>
</feature>
<gene>
    <name evidence="2" type="primary">C11orf65</name>
</gene>
<sequence>MLEKKEAVSILSKAGYASSDGDDGAASMSLKWARASKSERLQVIASKGDSLEKSTCAAIEISRRWRGFCFRKTIRKAFIQDKHIQEKLSEHELSPDKVEDLPPVPSTVYEYHEVSEHSLQPSVQEIEIVQETSERSVVPEVAVKHSVRRPSPPPPPQPKQIRPISSKFEAATIIQRAWRKHIDMQVFRYYRDLINFRGQGDPSLMLRCINPTEAKLLDAASGSHVRFRLAGEKFPPNIYYKIYTHRPIVDMCANSPKDYTAPAAKSLMSKQVHNKNLSMNNNQSKKEGWYARNENNGWRLVSDRLIYASMDPVTWDTSHKTVEFHHVKLQRKADVEHKRRQRKIQWMKKMYKEGMLKAKESDQETSELVEKAARGLVNTVNMQGSEAVMDWEVDELLQWTTALNFDDYIETWKETATSNVSEREVANIMQSSSQRAPHQTGSAVPVQFDPFALTRASSVGIRQSPAKSGPEVSAGGNARVDFRPIESHETDASEDITGQNGKAYESPKNNGMASVAERRSGVMVS</sequence>
<dbReference type="PANTHER" id="PTHR33504">
    <property type="entry name" value="NADH DEHYDROGENASE (UBIQUINONE) 1 BETA SUBCOMPLEX, 4"/>
    <property type="match status" value="1"/>
</dbReference>
<protein>
    <submittedName>
        <fullName evidence="2">Uncharacterized protein C11orf65 homolog</fullName>
    </submittedName>
</protein>
<proteinExistence type="evidence at transcript level"/>
<dbReference type="AlphaFoldDB" id="A0A6F9D8G9"/>
<dbReference type="EMBL" id="LR783426">
    <property type="protein sequence ID" value="CAB3226509.1"/>
    <property type="molecule type" value="mRNA"/>
</dbReference>
<dbReference type="PANTHER" id="PTHR33504:SF2">
    <property type="entry name" value="PROTEIN MFI"/>
    <property type="match status" value="1"/>
</dbReference>
<dbReference type="CDD" id="cd21090">
    <property type="entry name" value="C11orf65"/>
    <property type="match status" value="1"/>
</dbReference>
<name>A0A6F9D8G9_9ASCI</name>
<reference evidence="2" key="1">
    <citation type="submission" date="2020-04" db="EMBL/GenBank/DDBJ databases">
        <authorList>
            <person name="Neveu A P."/>
        </authorList>
    </citation>
    <scope>NUCLEOTIDE SEQUENCE</scope>
    <source>
        <tissue evidence="2">Whole embryo</tissue>
    </source>
</reference>
<evidence type="ECO:0000313" key="2">
    <source>
        <dbReference type="EMBL" id="CAB3226509.1"/>
    </source>
</evidence>
<feature type="region of interest" description="Disordered" evidence="1">
    <location>
        <begin position="485"/>
        <end position="525"/>
    </location>
</feature>
<organism evidence="2">
    <name type="scientific">Phallusia mammillata</name>
    <dbReference type="NCBI Taxonomy" id="59560"/>
    <lineage>
        <taxon>Eukaryota</taxon>
        <taxon>Metazoa</taxon>
        <taxon>Chordata</taxon>
        <taxon>Tunicata</taxon>
        <taxon>Ascidiacea</taxon>
        <taxon>Phlebobranchia</taxon>
        <taxon>Ascidiidae</taxon>
        <taxon>Phallusia</taxon>
    </lineage>
</organism>
<accession>A0A6F9D8G9</accession>